<organism evidence="2 3">
    <name type="scientific">Streptomyces rapamycinicus</name>
    <dbReference type="NCBI Taxonomy" id="1226757"/>
    <lineage>
        <taxon>Bacteria</taxon>
        <taxon>Bacillati</taxon>
        <taxon>Actinomycetota</taxon>
        <taxon>Actinomycetes</taxon>
        <taxon>Kitasatosporales</taxon>
        <taxon>Streptomycetaceae</taxon>
        <taxon>Streptomyces</taxon>
        <taxon>Streptomyces violaceusniger group</taxon>
    </lineage>
</organism>
<evidence type="ECO:0000313" key="2">
    <source>
        <dbReference type="EMBL" id="MBB4787864.1"/>
    </source>
</evidence>
<dbReference type="Proteomes" id="UP000530530">
    <property type="component" value="Unassembled WGS sequence"/>
</dbReference>
<accession>A0ABR6M2K4</accession>
<dbReference type="InterPro" id="IPR007061">
    <property type="entry name" value="MST-like"/>
</dbReference>
<dbReference type="SUPFAM" id="SSF109854">
    <property type="entry name" value="DinB/YfiT-like putative metalloenzymes"/>
    <property type="match status" value="1"/>
</dbReference>
<name>A0ABR6M2K4_9ACTN</name>
<proteinExistence type="predicted"/>
<dbReference type="Gene3D" id="1.20.120.450">
    <property type="entry name" value="dinb family like domain"/>
    <property type="match status" value="1"/>
</dbReference>
<feature type="compositionally biased region" description="Polar residues" evidence="1">
    <location>
        <begin position="17"/>
        <end position="27"/>
    </location>
</feature>
<dbReference type="EMBL" id="JACHNG010000002">
    <property type="protein sequence ID" value="MBB4787864.1"/>
    <property type="molecule type" value="Genomic_DNA"/>
</dbReference>
<sequence length="208" mass="22292">MSPSESNQYDQKDPITVTATTTPSSGLDSERADLLAELATARSALTKTVHGLGDEQAGERPTASTLCLGGLIKHVAAVEEGWLRFVLEGPSALRFDLPDGVTWADLAAGTAREVPQWAIDNQNNFQMLPGETLAGILKRYEEVAARSEEIITTVPDLSATHPLPEAPWNEPGAVHSVRRVLMHVIAETAQHAGHADIIRESLDGQKSG</sequence>
<dbReference type="InterPro" id="IPR034660">
    <property type="entry name" value="DinB/YfiT-like"/>
</dbReference>
<evidence type="ECO:0000313" key="3">
    <source>
        <dbReference type="Proteomes" id="UP000530530"/>
    </source>
</evidence>
<reference evidence="2 3" key="1">
    <citation type="submission" date="2020-08" db="EMBL/GenBank/DDBJ databases">
        <title>Sequencing the genomes of 1000 actinobacteria strains.</title>
        <authorList>
            <person name="Klenk H.-P."/>
        </authorList>
    </citation>
    <scope>NUCLEOTIDE SEQUENCE [LARGE SCALE GENOMIC DNA]</scope>
    <source>
        <strain evidence="2 3">DSM 41530</strain>
    </source>
</reference>
<evidence type="ECO:0000256" key="1">
    <source>
        <dbReference type="SAM" id="MobiDB-lite"/>
    </source>
</evidence>
<dbReference type="Pfam" id="PF04978">
    <property type="entry name" value="MST"/>
    <property type="match status" value="1"/>
</dbReference>
<feature type="region of interest" description="Disordered" evidence="1">
    <location>
        <begin position="1"/>
        <end position="27"/>
    </location>
</feature>
<comment type="caution">
    <text evidence="2">The sequence shown here is derived from an EMBL/GenBank/DDBJ whole genome shotgun (WGS) entry which is preliminary data.</text>
</comment>
<protein>
    <submittedName>
        <fullName evidence="2">Damage-inducible protein DinB</fullName>
    </submittedName>
</protein>
<gene>
    <name evidence="2" type="ORF">BJY27_008911</name>
</gene>
<keyword evidence="3" id="KW-1185">Reference proteome</keyword>